<proteinExistence type="predicted"/>
<protein>
    <submittedName>
        <fullName evidence="1">Uncharacterized protein</fullName>
    </submittedName>
</protein>
<dbReference type="AlphaFoldDB" id="A0A2T9ZDF4"/>
<keyword evidence="2" id="KW-1185">Reference proteome</keyword>
<organism evidence="1 2">
    <name type="scientific">Smittium megazygosporum</name>
    <dbReference type="NCBI Taxonomy" id="133381"/>
    <lineage>
        <taxon>Eukaryota</taxon>
        <taxon>Fungi</taxon>
        <taxon>Fungi incertae sedis</taxon>
        <taxon>Zoopagomycota</taxon>
        <taxon>Kickxellomycotina</taxon>
        <taxon>Harpellomycetes</taxon>
        <taxon>Harpellales</taxon>
        <taxon>Legeriomycetaceae</taxon>
        <taxon>Smittium</taxon>
    </lineage>
</organism>
<name>A0A2T9ZDF4_9FUNG</name>
<dbReference type="Proteomes" id="UP000245609">
    <property type="component" value="Unassembled WGS sequence"/>
</dbReference>
<accession>A0A2T9ZDF4</accession>
<evidence type="ECO:0000313" key="2">
    <source>
        <dbReference type="Proteomes" id="UP000245609"/>
    </source>
</evidence>
<evidence type="ECO:0000313" key="1">
    <source>
        <dbReference type="EMBL" id="PVV02619.1"/>
    </source>
</evidence>
<gene>
    <name evidence="1" type="ORF">BB560_002926</name>
</gene>
<comment type="caution">
    <text evidence="1">The sequence shown here is derived from an EMBL/GenBank/DDBJ whole genome shotgun (WGS) entry which is preliminary data.</text>
</comment>
<dbReference type="EMBL" id="MBFS01000382">
    <property type="protein sequence ID" value="PVV02619.1"/>
    <property type="molecule type" value="Genomic_DNA"/>
</dbReference>
<reference evidence="1 2" key="1">
    <citation type="journal article" date="2018" name="MBio">
        <title>Comparative Genomics Reveals the Core Gene Toolbox for the Fungus-Insect Symbiosis.</title>
        <authorList>
            <person name="Wang Y."/>
            <person name="Stata M."/>
            <person name="Wang W."/>
            <person name="Stajich J.E."/>
            <person name="White M.M."/>
            <person name="Moncalvo J.M."/>
        </authorList>
    </citation>
    <scope>NUCLEOTIDE SEQUENCE [LARGE SCALE GENOMIC DNA]</scope>
    <source>
        <strain evidence="1 2">SC-DP-2</strain>
    </source>
</reference>
<sequence length="216" mass="24991">MNDTKLFDTFPFLKVFIKSSNQSERNIRSDSIKVTKRWYYEQLKQEEDQSNKKIKRKYVRVNITYLINEEVPPPIIVTKIDLAKTQFGINLARFGAHFEEVVYDIADKPPGFKSNSNIKFQNKIIKFYLINISEFEVLKISTKSFIAIPLFNLTEGIKAQSSPLRKIVELYVLEIKQDIPPSDDATVIMKVKNLDKIPAFIEIDGASAILEFNNIH</sequence>